<dbReference type="PROSITE" id="PS00674">
    <property type="entry name" value="AAA"/>
    <property type="match status" value="1"/>
</dbReference>
<dbReference type="GO" id="GO:0140567">
    <property type="term" value="F:membrane protein dislocase activity"/>
    <property type="evidence" value="ECO:0007669"/>
    <property type="project" value="EnsemblFungi"/>
</dbReference>
<keyword evidence="5" id="KW-0496">Mitochondrion</keyword>
<comment type="similarity">
    <text evidence="6">Belongs to the AAA ATPase family.</text>
</comment>
<dbReference type="AlphaFoldDB" id="A0A1E3QD50"/>
<feature type="domain" description="AAA+ ATPase" evidence="8">
    <location>
        <begin position="121"/>
        <end position="257"/>
    </location>
</feature>
<dbReference type="Gene3D" id="1.10.8.60">
    <property type="match status" value="1"/>
</dbReference>
<proteinExistence type="inferred from homology"/>
<dbReference type="Pfam" id="PF00004">
    <property type="entry name" value="AAA"/>
    <property type="match status" value="1"/>
</dbReference>
<dbReference type="GO" id="GO:0006626">
    <property type="term" value="P:protein targeting to mitochondrion"/>
    <property type="evidence" value="ECO:0007669"/>
    <property type="project" value="EnsemblFungi"/>
</dbReference>
<dbReference type="InterPro" id="IPR041569">
    <property type="entry name" value="AAA_lid_3"/>
</dbReference>
<name>A0A1E3QD50_LIPST</name>
<dbReference type="GO" id="GO:0045047">
    <property type="term" value="P:protein targeting to ER"/>
    <property type="evidence" value="ECO:0007669"/>
    <property type="project" value="EnsemblFungi"/>
</dbReference>
<dbReference type="GO" id="GO:0005741">
    <property type="term" value="C:mitochondrial outer membrane"/>
    <property type="evidence" value="ECO:0007669"/>
    <property type="project" value="UniProtKB-SubCell"/>
</dbReference>
<dbReference type="SUPFAM" id="SSF52540">
    <property type="entry name" value="P-loop containing nucleoside triphosphate hydrolases"/>
    <property type="match status" value="1"/>
</dbReference>
<dbReference type="STRING" id="675824.A0A1E3QD50"/>
<evidence type="ECO:0000256" key="2">
    <source>
        <dbReference type="ARBA" id="ARBA00022741"/>
    </source>
</evidence>
<dbReference type="PANTHER" id="PTHR45644">
    <property type="entry name" value="AAA ATPASE, PUTATIVE (AFU_ORTHOLOGUE AFUA_2G12920)-RELATED-RELATED"/>
    <property type="match status" value="1"/>
</dbReference>
<dbReference type="Gene3D" id="3.40.50.300">
    <property type="entry name" value="P-loop containing nucleotide triphosphate hydrolases"/>
    <property type="match status" value="1"/>
</dbReference>
<evidence type="ECO:0000313" key="10">
    <source>
        <dbReference type="Proteomes" id="UP000094385"/>
    </source>
</evidence>
<evidence type="ECO:0000256" key="7">
    <source>
        <dbReference type="SAM" id="Phobius"/>
    </source>
</evidence>
<keyword evidence="2 6" id="KW-0547">Nucleotide-binding</keyword>
<dbReference type="GO" id="GO:0140570">
    <property type="term" value="P:extraction of mislocalized protein from mitochondrial outer membrane"/>
    <property type="evidence" value="ECO:0007669"/>
    <property type="project" value="EnsemblFungi"/>
</dbReference>
<dbReference type="InterPro" id="IPR027417">
    <property type="entry name" value="P-loop_NTPase"/>
</dbReference>
<dbReference type="Proteomes" id="UP000094385">
    <property type="component" value="Unassembled WGS sequence"/>
</dbReference>
<dbReference type="PANTHER" id="PTHR45644:SF3">
    <property type="entry name" value="FI08533P-RELATED"/>
    <property type="match status" value="1"/>
</dbReference>
<dbReference type="InterPro" id="IPR003593">
    <property type="entry name" value="AAA+_ATPase"/>
</dbReference>
<evidence type="ECO:0000259" key="8">
    <source>
        <dbReference type="SMART" id="SM00382"/>
    </source>
</evidence>
<dbReference type="GO" id="GO:0016887">
    <property type="term" value="F:ATP hydrolysis activity"/>
    <property type="evidence" value="ECO:0007669"/>
    <property type="project" value="InterPro"/>
</dbReference>
<evidence type="ECO:0000256" key="4">
    <source>
        <dbReference type="ARBA" id="ARBA00022840"/>
    </source>
</evidence>
<accession>A0A1E3QD50</accession>
<evidence type="ECO:0000256" key="5">
    <source>
        <dbReference type="ARBA" id="ARBA00023128"/>
    </source>
</evidence>
<dbReference type="FunFam" id="3.40.50.300:FF:000538">
    <property type="entry name" value="ATPase family AAA domain-containing protein 1"/>
    <property type="match status" value="1"/>
</dbReference>
<organism evidence="9 10">
    <name type="scientific">Lipomyces starkeyi NRRL Y-11557</name>
    <dbReference type="NCBI Taxonomy" id="675824"/>
    <lineage>
        <taxon>Eukaryota</taxon>
        <taxon>Fungi</taxon>
        <taxon>Dikarya</taxon>
        <taxon>Ascomycota</taxon>
        <taxon>Saccharomycotina</taxon>
        <taxon>Lipomycetes</taxon>
        <taxon>Lipomycetales</taxon>
        <taxon>Lipomycetaceae</taxon>
        <taxon>Lipomyces</taxon>
    </lineage>
</organism>
<dbReference type="InterPro" id="IPR051701">
    <property type="entry name" value="Mito_OM_Translocase_MSP1"/>
</dbReference>
<dbReference type="InterPro" id="IPR003959">
    <property type="entry name" value="ATPase_AAA_core"/>
</dbReference>
<evidence type="ECO:0000256" key="1">
    <source>
        <dbReference type="ARBA" id="ARBA00004572"/>
    </source>
</evidence>
<feature type="transmembrane region" description="Helical" evidence="7">
    <location>
        <begin position="12"/>
        <end position="30"/>
    </location>
</feature>
<dbReference type="GO" id="GO:0034214">
    <property type="term" value="P:protein hexamerization"/>
    <property type="evidence" value="ECO:0007669"/>
    <property type="project" value="EnsemblFungi"/>
</dbReference>
<evidence type="ECO:0000256" key="6">
    <source>
        <dbReference type="RuleBase" id="RU003651"/>
    </source>
</evidence>
<dbReference type="InterPro" id="IPR003960">
    <property type="entry name" value="ATPase_AAA_CS"/>
</dbReference>
<evidence type="ECO:0000313" key="9">
    <source>
        <dbReference type="EMBL" id="ODQ75635.1"/>
    </source>
</evidence>
<dbReference type="Pfam" id="PF17862">
    <property type="entry name" value="AAA_lid_3"/>
    <property type="match status" value="1"/>
</dbReference>
<dbReference type="GO" id="GO:0005524">
    <property type="term" value="F:ATP binding"/>
    <property type="evidence" value="ECO:0007669"/>
    <property type="project" value="UniProtKB-KW"/>
</dbReference>
<reference evidence="9 10" key="1">
    <citation type="journal article" date="2016" name="Proc. Natl. Acad. Sci. U.S.A.">
        <title>Comparative genomics of biotechnologically important yeasts.</title>
        <authorList>
            <person name="Riley R."/>
            <person name="Haridas S."/>
            <person name="Wolfe K.H."/>
            <person name="Lopes M.R."/>
            <person name="Hittinger C.T."/>
            <person name="Goeker M."/>
            <person name="Salamov A.A."/>
            <person name="Wisecaver J.H."/>
            <person name="Long T.M."/>
            <person name="Calvey C.H."/>
            <person name="Aerts A.L."/>
            <person name="Barry K.W."/>
            <person name="Choi C."/>
            <person name="Clum A."/>
            <person name="Coughlan A.Y."/>
            <person name="Deshpande S."/>
            <person name="Douglass A.P."/>
            <person name="Hanson S.J."/>
            <person name="Klenk H.-P."/>
            <person name="LaButti K.M."/>
            <person name="Lapidus A."/>
            <person name="Lindquist E.A."/>
            <person name="Lipzen A.M."/>
            <person name="Meier-Kolthoff J.P."/>
            <person name="Ohm R.A."/>
            <person name="Otillar R.P."/>
            <person name="Pangilinan J.L."/>
            <person name="Peng Y."/>
            <person name="Rokas A."/>
            <person name="Rosa C.A."/>
            <person name="Scheuner C."/>
            <person name="Sibirny A.A."/>
            <person name="Slot J.C."/>
            <person name="Stielow J.B."/>
            <person name="Sun H."/>
            <person name="Kurtzman C.P."/>
            <person name="Blackwell M."/>
            <person name="Grigoriev I.V."/>
            <person name="Jeffries T.W."/>
        </authorList>
    </citation>
    <scope>NUCLEOTIDE SEQUENCE [LARGE SCALE GENOMIC DNA]</scope>
    <source>
        <strain evidence="9 10">NRRL Y-11557</strain>
    </source>
</reference>
<sequence>MSQSRQDWRINFAISLVATVISGFFIDRTLRHLLGPTSNAKAPAAQDAVRRFKARKPDVDLDHLNEHELLIMAEVIAPEDINVSFEDIGGLESIISDLRESVLYPLTMPSFFTQNSPLLHAPTGVLLYGPPGCGKTMLAKALASESSATFINIKISSILDKWFGESNKIVAGIFSLAHKLQPSIIFIDEIDSFLRERSKSDHEVMSMLKAEFMTLWDGLTTEGRIMVLGATNRPNDIDSAFLRRMPKRFSIKLPNPEQRKRILKLMLNGTELEPNFDFDAVIAKMAGLSGSDIKEVCRDAAMVPAREYFRDNYVDGKPKVNNADKKIKMRPLRTSDFFADTHAAHGWDNRRTQPAEASLD</sequence>
<keyword evidence="3" id="KW-1000">Mitochondrion outer membrane</keyword>
<keyword evidence="7" id="KW-0812">Transmembrane</keyword>
<keyword evidence="10" id="KW-1185">Reference proteome</keyword>
<dbReference type="EMBL" id="KV454290">
    <property type="protein sequence ID" value="ODQ75635.1"/>
    <property type="molecule type" value="Genomic_DNA"/>
</dbReference>
<keyword evidence="4 6" id="KW-0067">ATP-binding</keyword>
<evidence type="ECO:0000256" key="3">
    <source>
        <dbReference type="ARBA" id="ARBA00022787"/>
    </source>
</evidence>
<dbReference type="GO" id="GO:0005778">
    <property type="term" value="C:peroxisomal membrane"/>
    <property type="evidence" value="ECO:0007669"/>
    <property type="project" value="EnsemblFungi"/>
</dbReference>
<keyword evidence="7" id="KW-0472">Membrane</keyword>
<keyword evidence="7" id="KW-1133">Transmembrane helix</keyword>
<dbReference type="SMART" id="SM00382">
    <property type="entry name" value="AAA"/>
    <property type="match status" value="1"/>
</dbReference>
<protein>
    <recommendedName>
        <fullName evidence="8">AAA+ ATPase domain-containing protein</fullName>
    </recommendedName>
</protein>
<comment type="subcellular location">
    <subcellularLocation>
        <location evidence="1">Mitochondrion outer membrane</location>
        <topology evidence="1">Single-pass membrane protein</topology>
    </subcellularLocation>
</comment>
<dbReference type="OrthoDB" id="10254455at2759"/>
<gene>
    <name evidence="9" type="ORF">LIPSTDRAFT_1072</name>
</gene>